<dbReference type="InParanoid" id="A7S8S2"/>
<evidence type="ECO:0000313" key="12">
    <source>
        <dbReference type="Proteomes" id="UP000001593"/>
    </source>
</evidence>
<dbReference type="GO" id="GO:0005221">
    <property type="term" value="F:intracellularly cyclic nucleotide-activated monoatomic cation channel activity"/>
    <property type="evidence" value="ECO:0007669"/>
    <property type="project" value="InterPro"/>
</dbReference>
<dbReference type="AlphaFoldDB" id="A7S8S2"/>
<comment type="subcellular location">
    <subcellularLocation>
        <location evidence="1">Membrane</location>
        <topology evidence="1">Multi-pass membrane protein</topology>
    </subcellularLocation>
</comment>
<dbReference type="Pfam" id="PF00027">
    <property type="entry name" value="cNMP_binding"/>
    <property type="match status" value="1"/>
</dbReference>
<evidence type="ECO:0000256" key="8">
    <source>
        <dbReference type="ARBA" id="ARBA00023303"/>
    </source>
</evidence>
<feature type="transmembrane region" description="Helical" evidence="9">
    <location>
        <begin position="214"/>
        <end position="240"/>
    </location>
</feature>
<keyword evidence="3 9" id="KW-0812">Transmembrane</keyword>
<feature type="transmembrane region" description="Helical" evidence="9">
    <location>
        <begin position="141"/>
        <end position="165"/>
    </location>
</feature>
<dbReference type="SMART" id="SM00100">
    <property type="entry name" value="cNMP"/>
    <property type="match status" value="1"/>
</dbReference>
<keyword evidence="7" id="KW-1071">Ligand-gated ion channel</keyword>
<feature type="domain" description="Cyclic nucleotide-binding" evidence="10">
    <location>
        <begin position="316"/>
        <end position="426"/>
    </location>
</feature>
<evidence type="ECO:0000256" key="3">
    <source>
        <dbReference type="ARBA" id="ARBA00022692"/>
    </source>
</evidence>
<evidence type="ECO:0000256" key="6">
    <source>
        <dbReference type="ARBA" id="ARBA00023136"/>
    </source>
</evidence>
<accession>A7S8S2</accession>
<sequence length="426" mass="49265">VIAPDGRFMYIWFYFVVFAIRYNLWVVILRIAFPAAQDEFTVAWLVFDYFCDFLYVLDIIINFRTGFLEEGILVVDAKRVARHYAVSKNFIADLLSVFPTDILCVLYPERLPMLRINRLIKAYKSFRIKSLMESHTTYPTFLRVFFLLHLMFLLINWNAGFYIMISRTEGFGTNAWVYPGNGSLYQQYLKSLYWSTLTLTAIGDLPSPATNFEYLYTIACYLCGVFMFATIVGNAGSIIVNRNANRLDFERQREGTNNYMRKNRVPKDLQRRVLMWYDYSWASGGGDLNSLTLLPDKLKTEIALHVNLETLRKVTFLQKCQPEFLHDLVLMMKLRIFTPGDFICRKGEVAREMYVIIDGKIEVVGEVGQVLKVLSGGDFFGEIGILSLSEGQNRRTADIRTIGYVECFVLSKEDVLKATRDYPEAQ</sequence>
<dbReference type="SUPFAM" id="SSF81324">
    <property type="entry name" value="Voltage-gated potassium channels"/>
    <property type="match status" value="1"/>
</dbReference>
<dbReference type="Gene3D" id="1.10.287.630">
    <property type="entry name" value="Helix hairpin bin"/>
    <property type="match status" value="1"/>
</dbReference>
<evidence type="ECO:0000259" key="10">
    <source>
        <dbReference type="PROSITE" id="PS50042"/>
    </source>
</evidence>
<name>A7S8S2_NEMVE</name>
<protein>
    <recommendedName>
        <fullName evidence="10">Cyclic nucleotide-binding domain-containing protein</fullName>
    </recommendedName>
</protein>
<dbReference type="FunFam" id="1.10.287.70:FF:000072">
    <property type="entry name" value="Cyclic nucleotide gated channel beta 3"/>
    <property type="match status" value="1"/>
</dbReference>
<feature type="transmembrane region" description="Helical" evidence="9">
    <location>
        <begin position="12"/>
        <end position="36"/>
    </location>
</feature>
<gene>
    <name evidence="11" type="ORF">NEMVEDRAFT_v1g20862</name>
</gene>
<dbReference type="InterPro" id="IPR014710">
    <property type="entry name" value="RmlC-like_jellyroll"/>
</dbReference>
<dbReference type="EMBL" id="DS469599">
    <property type="protein sequence ID" value="EDO39918.1"/>
    <property type="molecule type" value="Genomic_DNA"/>
</dbReference>
<dbReference type="STRING" id="45351.A7S8S2"/>
<keyword evidence="8" id="KW-0407">Ion channel</keyword>
<dbReference type="InterPro" id="IPR018490">
    <property type="entry name" value="cNMP-bd_dom_sf"/>
</dbReference>
<evidence type="ECO:0000256" key="5">
    <source>
        <dbReference type="ARBA" id="ARBA00023065"/>
    </source>
</evidence>
<dbReference type="InterPro" id="IPR050866">
    <property type="entry name" value="CNG_cation_channel"/>
</dbReference>
<evidence type="ECO:0000313" key="11">
    <source>
        <dbReference type="EMBL" id="EDO39918.1"/>
    </source>
</evidence>
<dbReference type="PROSITE" id="PS50042">
    <property type="entry name" value="CNMP_BINDING_3"/>
    <property type="match status" value="1"/>
</dbReference>
<dbReference type="InterPro" id="IPR018488">
    <property type="entry name" value="cNMP-bd_CS"/>
</dbReference>
<keyword evidence="6 9" id="KW-0472">Membrane</keyword>
<dbReference type="CDD" id="cd00038">
    <property type="entry name" value="CAP_ED"/>
    <property type="match status" value="1"/>
</dbReference>
<proteinExistence type="predicted"/>
<dbReference type="PANTHER" id="PTHR45638">
    <property type="entry name" value="CYCLIC NUCLEOTIDE-GATED CATION CHANNEL SUBUNIT A"/>
    <property type="match status" value="1"/>
</dbReference>
<evidence type="ECO:0000256" key="4">
    <source>
        <dbReference type="ARBA" id="ARBA00022989"/>
    </source>
</evidence>
<dbReference type="InterPro" id="IPR000595">
    <property type="entry name" value="cNMP-bd_dom"/>
</dbReference>
<dbReference type="PRINTS" id="PR01463">
    <property type="entry name" value="EAGCHANLFMLY"/>
</dbReference>
<keyword evidence="4 9" id="KW-1133">Transmembrane helix</keyword>
<dbReference type="PANTHER" id="PTHR45638:SF7">
    <property type="entry name" value="CYCLIC NUCLEOTIDE-GATED ION CHANNEL-LIKE, ISOFORM E"/>
    <property type="match status" value="1"/>
</dbReference>
<dbReference type="Pfam" id="PF00520">
    <property type="entry name" value="Ion_trans"/>
    <property type="match status" value="1"/>
</dbReference>
<keyword evidence="2" id="KW-0813">Transport</keyword>
<dbReference type="InterPro" id="IPR005821">
    <property type="entry name" value="Ion_trans_dom"/>
</dbReference>
<dbReference type="PROSITE" id="PS00888">
    <property type="entry name" value="CNMP_BINDING_1"/>
    <property type="match status" value="1"/>
</dbReference>
<dbReference type="PhylomeDB" id="A7S8S2"/>
<evidence type="ECO:0000256" key="7">
    <source>
        <dbReference type="ARBA" id="ARBA00023286"/>
    </source>
</evidence>
<feature type="non-terminal residue" evidence="11">
    <location>
        <position position="1"/>
    </location>
</feature>
<evidence type="ECO:0000256" key="1">
    <source>
        <dbReference type="ARBA" id="ARBA00004141"/>
    </source>
</evidence>
<dbReference type="InterPro" id="IPR003938">
    <property type="entry name" value="K_chnl_volt-dep_EAG/ELK/ERG"/>
</dbReference>
<dbReference type="Proteomes" id="UP000001593">
    <property type="component" value="Unassembled WGS sequence"/>
</dbReference>
<dbReference type="PROSITE" id="PS00889">
    <property type="entry name" value="CNMP_BINDING_2"/>
    <property type="match status" value="1"/>
</dbReference>
<feature type="non-terminal residue" evidence="11">
    <location>
        <position position="426"/>
    </location>
</feature>
<dbReference type="OMA" id="LWMASHY"/>
<evidence type="ECO:0000256" key="9">
    <source>
        <dbReference type="SAM" id="Phobius"/>
    </source>
</evidence>
<keyword evidence="12" id="KW-1185">Reference proteome</keyword>
<dbReference type="GO" id="GO:0005249">
    <property type="term" value="F:voltage-gated potassium channel activity"/>
    <property type="evidence" value="ECO:0007669"/>
    <property type="project" value="InterPro"/>
</dbReference>
<dbReference type="FunFam" id="1.10.287.630:FF:000001">
    <property type="entry name" value="Cyclic nucleotide-gated channel alpha 3"/>
    <property type="match status" value="1"/>
</dbReference>
<dbReference type="GO" id="GO:0016020">
    <property type="term" value="C:membrane"/>
    <property type="evidence" value="ECO:0007669"/>
    <property type="project" value="UniProtKB-SubCell"/>
</dbReference>
<dbReference type="eggNOG" id="KOG0500">
    <property type="taxonomic scope" value="Eukaryota"/>
</dbReference>
<dbReference type="Gene3D" id="1.10.287.70">
    <property type="match status" value="1"/>
</dbReference>
<reference evidence="11 12" key="1">
    <citation type="journal article" date="2007" name="Science">
        <title>Sea anemone genome reveals ancestral eumetazoan gene repertoire and genomic organization.</title>
        <authorList>
            <person name="Putnam N.H."/>
            <person name="Srivastava M."/>
            <person name="Hellsten U."/>
            <person name="Dirks B."/>
            <person name="Chapman J."/>
            <person name="Salamov A."/>
            <person name="Terry A."/>
            <person name="Shapiro H."/>
            <person name="Lindquist E."/>
            <person name="Kapitonov V.V."/>
            <person name="Jurka J."/>
            <person name="Genikhovich G."/>
            <person name="Grigoriev I.V."/>
            <person name="Lucas S.M."/>
            <person name="Steele R.E."/>
            <person name="Finnerty J.R."/>
            <person name="Technau U."/>
            <person name="Martindale M.Q."/>
            <person name="Rokhsar D.S."/>
        </authorList>
    </citation>
    <scope>NUCLEOTIDE SEQUENCE [LARGE SCALE GENOMIC DNA]</scope>
    <source>
        <strain evidence="12">CH2 X CH6</strain>
    </source>
</reference>
<dbReference type="SUPFAM" id="SSF51206">
    <property type="entry name" value="cAMP-binding domain-like"/>
    <property type="match status" value="1"/>
</dbReference>
<dbReference type="Gene3D" id="2.60.120.10">
    <property type="entry name" value="Jelly Rolls"/>
    <property type="match status" value="1"/>
</dbReference>
<organism evidence="11 12">
    <name type="scientific">Nematostella vectensis</name>
    <name type="common">Starlet sea anemone</name>
    <dbReference type="NCBI Taxonomy" id="45351"/>
    <lineage>
        <taxon>Eukaryota</taxon>
        <taxon>Metazoa</taxon>
        <taxon>Cnidaria</taxon>
        <taxon>Anthozoa</taxon>
        <taxon>Hexacorallia</taxon>
        <taxon>Actiniaria</taxon>
        <taxon>Edwardsiidae</taxon>
        <taxon>Nematostella</taxon>
    </lineage>
</organism>
<keyword evidence="5" id="KW-0406">Ion transport</keyword>
<dbReference type="HOGENOM" id="CLU_005746_12_2_1"/>
<evidence type="ECO:0000256" key="2">
    <source>
        <dbReference type="ARBA" id="ARBA00022448"/>
    </source>
</evidence>